<reference evidence="3" key="1">
    <citation type="submission" date="2020-02" db="EMBL/GenBank/DDBJ databases">
        <authorList>
            <person name="Meier V. D."/>
        </authorList>
    </citation>
    <scope>NUCLEOTIDE SEQUENCE</scope>
    <source>
        <strain evidence="3">AVDCRST_MAG41</strain>
    </source>
</reference>
<sequence length="210" mass="22827">MAAALPARRSSAASAGSPATAAQVETDRQRRDRGTERLDHVPHPHVPAVDREVHTGDHQHGRQDQQPTPHHRRGLPPTTHRPLLRSRHTDDIPPAATAAILRFGTQTDTQPINGPATELTTERVAAPGRAAGVIDHRKDAREFKKLCERAGIPPYRVHDLRHAAATLLIAQGSARPGRHGGARALADRRKHERPWARHEPADAGRAAGKG</sequence>
<dbReference type="GO" id="GO:0015074">
    <property type="term" value="P:DNA integration"/>
    <property type="evidence" value="ECO:0007669"/>
    <property type="project" value="InterPro"/>
</dbReference>
<protein>
    <recommendedName>
        <fullName evidence="4">Tyr recombinase domain-containing protein</fullName>
    </recommendedName>
</protein>
<feature type="compositionally biased region" description="Basic and acidic residues" evidence="2">
    <location>
        <begin position="25"/>
        <end position="63"/>
    </location>
</feature>
<feature type="region of interest" description="Disordered" evidence="2">
    <location>
        <begin position="172"/>
        <end position="210"/>
    </location>
</feature>
<gene>
    <name evidence="3" type="ORF">AVDCRST_MAG41-45</name>
</gene>
<dbReference type="InterPro" id="IPR011010">
    <property type="entry name" value="DNA_brk_join_enz"/>
</dbReference>
<keyword evidence="1" id="KW-0233">DNA recombination</keyword>
<feature type="compositionally biased region" description="Low complexity" evidence="2">
    <location>
        <begin position="1"/>
        <end position="22"/>
    </location>
</feature>
<dbReference type="AlphaFoldDB" id="A0A6J4H1K0"/>
<dbReference type="InterPro" id="IPR013762">
    <property type="entry name" value="Integrase-like_cat_sf"/>
</dbReference>
<feature type="compositionally biased region" description="Basic and acidic residues" evidence="2">
    <location>
        <begin position="185"/>
        <end position="202"/>
    </location>
</feature>
<dbReference type="GO" id="GO:0006310">
    <property type="term" value="P:DNA recombination"/>
    <property type="evidence" value="ECO:0007669"/>
    <property type="project" value="UniProtKB-KW"/>
</dbReference>
<accession>A0A6J4H1K0</accession>
<dbReference type="SUPFAM" id="SSF56349">
    <property type="entry name" value="DNA breaking-rejoining enzymes"/>
    <property type="match status" value="1"/>
</dbReference>
<dbReference type="EMBL" id="CADCTP010000005">
    <property type="protein sequence ID" value="CAA9212456.1"/>
    <property type="molecule type" value="Genomic_DNA"/>
</dbReference>
<evidence type="ECO:0000256" key="1">
    <source>
        <dbReference type="ARBA" id="ARBA00023172"/>
    </source>
</evidence>
<dbReference type="GO" id="GO:0003677">
    <property type="term" value="F:DNA binding"/>
    <property type="evidence" value="ECO:0007669"/>
    <property type="project" value="InterPro"/>
</dbReference>
<name>A0A6J4H1K0_9ACTN</name>
<evidence type="ECO:0008006" key="4">
    <source>
        <dbReference type="Google" id="ProtNLM"/>
    </source>
</evidence>
<evidence type="ECO:0000313" key="3">
    <source>
        <dbReference type="EMBL" id="CAA9212456.1"/>
    </source>
</evidence>
<feature type="region of interest" description="Disordered" evidence="2">
    <location>
        <begin position="1"/>
        <end position="89"/>
    </location>
</feature>
<proteinExistence type="predicted"/>
<evidence type="ECO:0000256" key="2">
    <source>
        <dbReference type="SAM" id="MobiDB-lite"/>
    </source>
</evidence>
<dbReference type="Gene3D" id="1.10.443.10">
    <property type="entry name" value="Intergrase catalytic core"/>
    <property type="match status" value="1"/>
</dbReference>
<organism evidence="3">
    <name type="scientific">uncultured Mycobacteriales bacterium</name>
    <dbReference type="NCBI Taxonomy" id="581187"/>
    <lineage>
        <taxon>Bacteria</taxon>
        <taxon>Bacillati</taxon>
        <taxon>Actinomycetota</taxon>
        <taxon>Actinomycetes</taxon>
        <taxon>Mycobacteriales</taxon>
        <taxon>environmental samples</taxon>
    </lineage>
</organism>